<dbReference type="Gene3D" id="3.40.50.10540">
    <property type="entry name" value="Crotonobetainyl-coa:carnitine coa-transferase, domain 1"/>
    <property type="match status" value="1"/>
</dbReference>
<dbReference type="InterPro" id="IPR003673">
    <property type="entry name" value="CoA-Trfase_fam_III"/>
</dbReference>
<proteinExistence type="predicted"/>
<dbReference type="SUPFAM" id="SSF89796">
    <property type="entry name" value="CoA-transferase family III (CaiB/BaiF)"/>
    <property type="match status" value="1"/>
</dbReference>
<dbReference type="InterPro" id="IPR023606">
    <property type="entry name" value="CoA-Trfase_III_dom_1_sf"/>
</dbReference>
<dbReference type="PANTHER" id="PTHR48207:SF3">
    <property type="entry name" value="SUCCINATE--HYDROXYMETHYLGLUTARATE COA-TRANSFERASE"/>
    <property type="match status" value="1"/>
</dbReference>
<keyword evidence="1 2" id="KW-0808">Transferase</keyword>
<comment type="caution">
    <text evidence="2">The sequence shown here is derived from an EMBL/GenBank/DDBJ whole genome shotgun (WGS) entry which is preliminary data.</text>
</comment>
<evidence type="ECO:0000256" key="1">
    <source>
        <dbReference type="ARBA" id="ARBA00022679"/>
    </source>
</evidence>
<dbReference type="EMBL" id="JBHSNO010000005">
    <property type="protein sequence ID" value="MFC5588689.1"/>
    <property type="molecule type" value="Genomic_DNA"/>
</dbReference>
<dbReference type="InterPro" id="IPR050483">
    <property type="entry name" value="CoA-transferase_III_domain"/>
</dbReference>
<protein>
    <submittedName>
        <fullName evidence="2">CaiB/BaiF CoA transferase family protein</fullName>
    </submittedName>
</protein>
<dbReference type="PANTHER" id="PTHR48207">
    <property type="entry name" value="SUCCINATE--HYDROXYMETHYLGLUTARATE COA-TRANSFERASE"/>
    <property type="match status" value="1"/>
</dbReference>
<dbReference type="GO" id="GO:0016740">
    <property type="term" value="F:transferase activity"/>
    <property type="evidence" value="ECO:0007669"/>
    <property type="project" value="UniProtKB-KW"/>
</dbReference>
<dbReference type="InterPro" id="IPR044855">
    <property type="entry name" value="CoA-Trfase_III_dom3_sf"/>
</dbReference>
<dbReference type="Pfam" id="PF02515">
    <property type="entry name" value="CoA_transf_3"/>
    <property type="match status" value="1"/>
</dbReference>
<dbReference type="Proteomes" id="UP001596109">
    <property type="component" value="Unassembled WGS sequence"/>
</dbReference>
<accession>A0ABW0TJU7</accession>
<organism evidence="2 3">
    <name type="scientific">Sporosarcina soli</name>
    <dbReference type="NCBI Taxonomy" id="334736"/>
    <lineage>
        <taxon>Bacteria</taxon>
        <taxon>Bacillati</taxon>
        <taxon>Bacillota</taxon>
        <taxon>Bacilli</taxon>
        <taxon>Bacillales</taxon>
        <taxon>Caryophanaceae</taxon>
        <taxon>Sporosarcina</taxon>
    </lineage>
</organism>
<evidence type="ECO:0000313" key="3">
    <source>
        <dbReference type="Proteomes" id="UP001596109"/>
    </source>
</evidence>
<gene>
    <name evidence="2" type="ORF">ACFPRA_07315</name>
</gene>
<dbReference type="Gene3D" id="3.30.1540.10">
    <property type="entry name" value="formyl-coa transferase, domain 3"/>
    <property type="match status" value="1"/>
</dbReference>
<reference evidence="3" key="1">
    <citation type="journal article" date="2019" name="Int. J. Syst. Evol. Microbiol.">
        <title>The Global Catalogue of Microorganisms (GCM) 10K type strain sequencing project: providing services to taxonomists for standard genome sequencing and annotation.</title>
        <authorList>
            <consortium name="The Broad Institute Genomics Platform"/>
            <consortium name="The Broad Institute Genome Sequencing Center for Infectious Disease"/>
            <person name="Wu L."/>
            <person name="Ma J."/>
        </authorList>
    </citation>
    <scope>NUCLEOTIDE SEQUENCE [LARGE SCALE GENOMIC DNA]</scope>
    <source>
        <strain evidence="3">CGMCC 4.1434</strain>
    </source>
</reference>
<keyword evidence="3" id="KW-1185">Reference proteome</keyword>
<name>A0ABW0TJU7_9BACL</name>
<evidence type="ECO:0000313" key="2">
    <source>
        <dbReference type="EMBL" id="MFC5588689.1"/>
    </source>
</evidence>
<dbReference type="RefSeq" id="WP_381432194.1">
    <property type="nucleotide sequence ID" value="NZ_JBHSNO010000005.1"/>
</dbReference>
<sequence length="411" mass="44849">MEKEKKKLSACPDFGPLKGLKVLDIGTLIAGPFSAGLLADFGADVIKIELPGVGDSVRHIGKATNNGGSLAWANGGRNKRCITLDMRTEEGQKLMYRLVEWADLLMENFSPGTLERWNLGYEKLSEINPRLIMARVSAYGQTGPNAHKPGLDRVALAYSGVSYVTGHADRPPVRMGISIADYLTGTFNALAALMAVYHRDVVGSGKGQMIDLGLYEAPFRITEDIVSQYAAHGEVRERIGNGHPSLAPAEVFEAKDGSWITIHAGLDGAFKKLVKAMGHSELAEDPRFVGIRDRAKHADEIHAIVGDWVKKYPAKEVLTKLDGAGVPVAPVNNIADIFNDPHFKERENIVEIVDPTIGKLKVPGIIPKFSDTPGKIAWSGRTLGEDNEEVYFGLLGLKKEEYTKLKEKKII</sequence>